<sequence length="28" mass="3056">MIHVNASLPNRFSRNPDVYVAGEVLGSI</sequence>
<accession>A0A382SRH5</accession>
<organism evidence="1">
    <name type="scientific">marine metagenome</name>
    <dbReference type="NCBI Taxonomy" id="408172"/>
    <lineage>
        <taxon>unclassified sequences</taxon>
        <taxon>metagenomes</taxon>
        <taxon>ecological metagenomes</taxon>
    </lineage>
</organism>
<feature type="non-terminal residue" evidence="1">
    <location>
        <position position="28"/>
    </location>
</feature>
<dbReference type="AlphaFoldDB" id="A0A382SRH5"/>
<evidence type="ECO:0000313" key="1">
    <source>
        <dbReference type="EMBL" id="SVD12529.1"/>
    </source>
</evidence>
<name>A0A382SRH5_9ZZZZ</name>
<dbReference type="EMBL" id="UINC01131056">
    <property type="protein sequence ID" value="SVD12529.1"/>
    <property type="molecule type" value="Genomic_DNA"/>
</dbReference>
<protein>
    <submittedName>
        <fullName evidence="1">Uncharacterized protein</fullName>
    </submittedName>
</protein>
<reference evidence="1" key="1">
    <citation type="submission" date="2018-05" db="EMBL/GenBank/DDBJ databases">
        <authorList>
            <person name="Lanie J.A."/>
            <person name="Ng W.-L."/>
            <person name="Kazmierczak K.M."/>
            <person name="Andrzejewski T.M."/>
            <person name="Davidsen T.M."/>
            <person name="Wayne K.J."/>
            <person name="Tettelin H."/>
            <person name="Glass J.I."/>
            <person name="Rusch D."/>
            <person name="Podicherti R."/>
            <person name="Tsui H.-C.T."/>
            <person name="Winkler M.E."/>
        </authorList>
    </citation>
    <scope>NUCLEOTIDE SEQUENCE</scope>
</reference>
<gene>
    <name evidence="1" type="ORF">METZ01_LOCUS365383</name>
</gene>
<proteinExistence type="predicted"/>